<dbReference type="Proteomes" id="UP000003344">
    <property type="component" value="Unassembled WGS sequence"/>
</dbReference>
<protein>
    <recommendedName>
        <fullName evidence="3">NemA protein</fullName>
    </recommendedName>
</protein>
<dbReference type="EMBL" id="ACDX02000013">
    <property type="protein sequence ID" value="EFC87888.1"/>
    <property type="molecule type" value="Genomic_DNA"/>
</dbReference>
<name>D2ZYB6_NEIM2</name>
<dbReference type="AlphaFoldDB" id="D2ZYB6"/>
<dbReference type="eggNOG" id="ENOG5032VRM">
    <property type="taxonomic scope" value="Bacteria"/>
</dbReference>
<evidence type="ECO:0000313" key="2">
    <source>
        <dbReference type="Proteomes" id="UP000003344"/>
    </source>
</evidence>
<dbReference type="STRING" id="546266.NEIMUCOT_05624"/>
<sequence length="180" mass="19929">MIVLYGYSTHEDYLMKPIAAALSLSAFILTACTADSPRMSVGLGLGTGIGNHIGLGTSVNIPVGIGIGKRENLPPKNNGGIHIIEEQIVTYFDAQGNPADSPVKGGYYRQLISRHNHEYLVQDFYSDNSRKRTDPYPLPRERLLQFRATPYDGSLTVYAYNGNVMRQQVFKNGKLISTKY</sequence>
<reference evidence="1 2" key="1">
    <citation type="submission" date="2009-10" db="EMBL/GenBank/DDBJ databases">
        <authorList>
            <person name="Weinstock G."/>
            <person name="Sodergren E."/>
            <person name="Clifton S."/>
            <person name="Fulton L."/>
            <person name="Fulton B."/>
            <person name="Courtney L."/>
            <person name="Fronick C."/>
            <person name="Harrison M."/>
            <person name="Strong C."/>
            <person name="Farmer C."/>
            <person name="Delahaunty K."/>
            <person name="Markovic C."/>
            <person name="Hall O."/>
            <person name="Minx P."/>
            <person name="Tomlinson C."/>
            <person name="Mitreva M."/>
            <person name="Nelson J."/>
            <person name="Hou S."/>
            <person name="Wollam A."/>
            <person name="Pepin K.H."/>
            <person name="Johnson M."/>
            <person name="Bhonagiri V."/>
            <person name="Nash W.E."/>
            <person name="Warren W."/>
            <person name="Chinwalla A."/>
            <person name="Mardis E.R."/>
            <person name="Wilson R.K."/>
        </authorList>
    </citation>
    <scope>NUCLEOTIDE SEQUENCE [LARGE SCALE GENOMIC DNA]</scope>
    <source>
        <strain evidence="2">ATCC 25996 / DSM 4631 / NCTC 10774 / M26</strain>
    </source>
</reference>
<proteinExistence type="predicted"/>
<comment type="caution">
    <text evidence="1">The sequence shown here is derived from an EMBL/GenBank/DDBJ whole genome shotgun (WGS) entry which is preliminary data.</text>
</comment>
<organism evidence="1 2">
    <name type="scientific">Neisseria mucosa (strain ATCC 25996 / DSM 4631 / NCTC 10774 / M26)</name>
    <dbReference type="NCBI Taxonomy" id="546266"/>
    <lineage>
        <taxon>Bacteria</taxon>
        <taxon>Pseudomonadati</taxon>
        <taxon>Pseudomonadota</taxon>
        <taxon>Betaproteobacteria</taxon>
        <taxon>Neisseriales</taxon>
        <taxon>Neisseriaceae</taxon>
        <taxon>Neisseria</taxon>
    </lineage>
</organism>
<gene>
    <name evidence="1" type="ORF">NEIMUCOT_05624</name>
</gene>
<evidence type="ECO:0008006" key="3">
    <source>
        <dbReference type="Google" id="ProtNLM"/>
    </source>
</evidence>
<accession>D2ZYB6</accession>
<evidence type="ECO:0000313" key="1">
    <source>
        <dbReference type="EMBL" id="EFC87888.1"/>
    </source>
</evidence>